<comment type="subcellular location">
    <subcellularLocation>
        <location evidence="1">Cytoplasm</location>
        <location evidence="1">Cytoskeleton</location>
    </subcellularLocation>
</comment>
<keyword evidence="4" id="KW-0067">ATP-binding</keyword>
<evidence type="ECO:0000256" key="3">
    <source>
        <dbReference type="ARBA" id="ARBA00022741"/>
    </source>
</evidence>
<dbReference type="SUPFAM" id="SSF52540">
    <property type="entry name" value="P-loop containing nucleoside triphosphate hydrolases"/>
    <property type="match status" value="1"/>
</dbReference>
<reference evidence="9 10" key="1">
    <citation type="submission" date="2013-05" db="EMBL/GenBank/DDBJ databases">
        <title>Draft genome of the parasitic nematode Anyclostoma ceylanicum.</title>
        <authorList>
            <person name="Mitreva M."/>
        </authorList>
    </citation>
    <scope>NUCLEOTIDE SEQUENCE [LARGE SCALE GENOMIC DNA]</scope>
</reference>
<dbReference type="PANTHER" id="PTHR47969:SF15">
    <property type="entry name" value="CHROMOSOME-ASSOCIATED KINESIN KIF4A-RELATED"/>
    <property type="match status" value="1"/>
</dbReference>
<dbReference type="GO" id="GO:0003777">
    <property type="term" value="F:microtubule motor activity"/>
    <property type="evidence" value="ECO:0007669"/>
    <property type="project" value="InterPro"/>
</dbReference>
<accession>A0A0D6LNK1</accession>
<comment type="similarity">
    <text evidence="7">Belongs to the TRAFAC class myosin-kinesin ATPase superfamily. Kinesin family.</text>
</comment>
<keyword evidence="10" id="KW-1185">Reference proteome</keyword>
<dbReference type="GO" id="GO:0005875">
    <property type="term" value="C:microtubule associated complex"/>
    <property type="evidence" value="ECO:0007669"/>
    <property type="project" value="TreeGrafter"/>
</dbReference>
<evidence type="ECO:0000256" key="5">
    <source>
        <dbReference type="ARBA" id="ARBA00023054"/>
    </source>
</evidence>
<evidence type="ECO:0000313" key="10">
    <source>
        <dbReference type="Proteomes" id="UP000054495"/>
    </source>
</evidence>
<dbReference type="InterPro" id="IPR036961">
    <property type="entry name" value="Kinesin_motor_dom_sf"/>
</dbReference>
<dbReference type="InterPro" id="IPR027640">
    <property type="entry name" value="Kinesin-like_fam"/>
</dbReference>
<dbReference type="GO" id="GO:0007052">
    <property type="term" value="P:mitotic spindle organization"/>
    <property type="evidence" value="ECO:0007669"/>
    <property type="project" value="TreeGrafter"/>
</dbReference>
<dbReference type="GO" id="GO:0051231">
    <property type="term" value="P:spindle elongation"/>
    <property type="evidence" value="ECO:0007669"/>
    <property type="project" value="TreeGrafter"/>
</dbReference>
<sequence length="85" mass="9558">MGTGNTVVNGLKYYEINDRDDYLSTILGAFRHAALHLVDLAGSERVKESGAEGDRFKEMTYINSALSNLQNCIRSQLNKVLSYHY</sequence>
<protein>
    <recommendedName>
        <fullName evidence="8">Kinesin motor domain-containing protein</fullName>
    </recommendedName>
</protein>
<evidence type="ECO:0000256" key="1">
    <source>
        <dbReference type="ARBA" id="ARBA00004245"/>
    </source>
</evidence>
<dbReference type="InterPro" id="IPR027417">
    <property type="entry name" value="P-loop_NTPase"/>
</dbReference>
<dbReference type="InterPro" id="IPR001752">
    <property type="entry name" value="Kinesin_motor_dom"/>
</dbReference>
<dbReference type="GO" id="GO:0008017">
    <property type="term" value="F:microtubule binding"/>
    <property type="evidence" value="ECO:0007669"/>
    <property type="project" value="InterPro"/>
</dbReference>
<evidence type="ECO:0000256" key="4">
    <source>
        <dbReference type="ARBA" id="ARBA00022840"/>
    </source>
</evidence>
<dbReference type="GO" id="GO:0005524">
    <property type="term" value="F:ATP binding"/>
    <property type="evidence" value="ECO:0007669"/>
    <property type="project" value="UniProtKB-KW"/>
</dbReference>
<dbReference type="AlphaFoldDB" id="A0A0D6LNK1"/>
<keyword evidence="3" id="KW-0547">Nucleotide-binding</keyword>
<gene>
    <name evidence="9" type="ORF">ANCCEY_09293</name>
</gene>
<dbReference type="Proteomes" id="UP000054495">
    <property type="component" value="Unassembled WGS sequence"/>
</dbReference>
<evidence type="ECO:0000313" key="9">
    <source>
        <dbReference type="EMBL" id="EPB71616.1"/>
    </source>
</evidence>
<dbReference type="GO" id="GO:0007018">
    <property type="term" value="P:microtubule-based movement"/>
    <property type="evidence" value="ECO:0007669"/>
    <property type="project" value="InterPro"/>
</dbReference>
<dbReference type="PROSITE" id="PS50067">
    <property type="entry name" value="KINESIN_MOTOR_2"/>
    <property type="match status" value="1"/>
</dbReference>
<evidence type="ECO:0000256" key="7">
    <source>
        <dbReference type="PROSITE-ProRule" id="PRU00283"/>
    </source>
</evidence>
<keyword evidence="2" id="KW-0963">Cytoplasm</keyword>
<evidence type="ECO:0000256" key="6">
    <source>
        <dbReference type="ARBA" id="ARBA00023212"/>
    </source>
</evidence>
<dbReference type="Gene3D" id="3.40.850.10">
    <property type="entry name" value="Kinesin motor domain"/>
    <property type="match status" value="1"/>
</dbReference>
<dbReference type="EMBL" id="KE125100">
    <property type="protein sequence ID" value="EPB71616.1"/>
    <property type="molecule type" value="Genomic_DNA"/>
</dbReference>
<feature type="domain" description="Kinesin motor" evidence="8">
    <location>
        <begin position="1"/>
        <end position="85"/>
    </location>
</feature>
<dbReference type="PANTHER" id="PTHR47969">
    <property type="entry name" value="CHROMOSOME-ASSOCIATED KINESIN KIF4A-RELATED"/>
    <property type="match status" value="1"/>
</dbReference>
<name>A0A0D6LNK1_9BILA</name>
<evidence type="ECO:0000259" key="8">
    <source>
        <dbReference type="PROSITE" id="PS50067"/>
    </source>
</evidence>
<keyword evidence="6" id="KW-0206">Cytoskeleton</keyword>
<proteinExistence type="inferred from homology"/>
<evidence type="ECO:0000256" key="2">
    <source>
        <dbReference type="ARBA" id="ARBA00022490"/>
    </source>
</evidence>
<organism evidence="9 10">
    <name type="scientific">Ancylostoma ceylanicum</name>
    <dbReference type="NCBI Taxonomy" id="53326"/>
    <lineage>
        <taxon>Eukaryota</taxon>
        <taxon>Metazoa</taxon>
        <taxon>Ecdysozoa</taxon>
        <taxon>Nematoda</taxon>
        <taxon>Chromadorea</taxon>
        <taxon>Rhabditida</taxon>
        <taxon>Rhabditina</taxon>
        <taxon>Rhabditomorpha</taxon>
        <taxon>Strongyloidea</taxon>
        <taxon>Ancylostomatidae</taxon>
        <taxon>Ancylostomatinae</taxon>
        <taxon>Ancylostoma</taxon>
    </lineage>
</organism>
<keyword evidence="5" id="KW-0175">Coiled coil</keyword>
<dbReference type="Pfam" id="PF00225">
    <property type="entry name" value="Kinesin"/>
    <property type="match status" value="1"/>
</dbReference>
<comment type="caution">
    <text evidence="7">Lacks conserved residue(s) required for the propagation of feature annotation.</text>
</comment>